<organism evidence="10 11">
    <name type="scientific">Legionella fallonii LLAP-10</name>
    <dbReference type="NCBI Taxonomy" id="1212491"/>
    <lineage>
        <taxon>Bacteria</taxon>
        <taxon>Pseudomonadati</taxon>
        <taxon>Pseudomonadota</taxon>
        <taxon>Gammaproteobacteria</taxon>
        <taxon>Legionellales</taxon>
        <taxon>Legionellaceae</taxon>
        <taxon>Legionella</taxon>
    </lineage>
</organism>
<dbReference type="GO" id="GO:0046103">
    <property type="term" value="P:inosine biosynthetic process"/>
    <property type="evidence" value="ECO:0007669"/>
    <property type="project" value="TreeGrafter"/>
</dbReference>
<keyword evidence="5" id="KW-0862">Zinc</keyword>
<keyword evidence="4 10" id="KW-0378">Hydrolase</keyword>
<protein>
    <submittedName>
        <fullName evidence="10">Adenosine deaminase</fullName>
        <ecNumber evidence="10">3.5.4.4</ecNumber>
    </submittedName>
</protein>
<evidence type="ECO:0000259" key="9">
    <source>
        <dbReference type="Pfam" id="PF00962"/>
    </source>
</evidence>
<evidence type="ECO:0000256" key="3">
    <source>
        <dbReference type="ARBA" id="ARBA00022723"/>
    </source>
</evidence>
<dbReference type="RefSeq" id="WP_045094999.1">
    <property type="nucleotide sequence ID" value="NZ_LN614827.1"/>
</dbReference>
<comment type="catalytic activity">
    <reaction evidence="7">
        <text>N(6)-methyl-AMP + H2O + H(+) = IMP + methylamine</text>
        <dbReference type="Rhea" id="RHEA:16001"/>
        <dbReference type="ChEBI" id="CHEBI:15377"/>
        <dbReference type="ChEBI" id="CHEBI:15378"/>
        <dbReference type="ChEBI" id="CHEBI:58053"/>
        <dbReference type="ChEBI" id="CHEBI:59338"/>
        <dbReference type="ChEBI" id="CHEBI:144842"/>
    </reaction>
    <physiologicalReaction direction="left-to-right" evidence="7">
        <dbReference type="Rhea" id="RHEA:16002"/>
    </physiologicalReaction>
</comment>
<dbReference type="PANTHER" id="PTHR11409">
    <property type="entry name" value="ADENOSINE DEAMINASE"/>
    <property type="match status" value="1"/>
</dbReference>
<dbReference type="GO" id="GO:0006154">
    <property type="term" value="P:adenosine catabolic process"/>
    <property type="evidence" value="ECO:0007669"/>
    <property type="project" value="TreeGrafter"/>
</dbReference>
<dbReference type="GO" id="GO:0004000">
    <property type="term" value="F:adenosine deaminase activity"/>
    <property type="evidence" value="ECO:0007669"/>
    <property type="project" value="TreeGrafter"/>
</dbReference>
<dbReference type="Pfam" id="PF00962">
    <property type="entry name" value="A_deaminase"/>
    <property type="match status" value="1"/>
</dbReference>
<feature type="domain" description="Adenosine deaminase" evidence="9">
    <location>
        <begin position="8"/>
        <end position="318"/>
    </location>
</feature>
<sequence>MGKEYISDLHCHLNGSFSLAFLKTTAEKHKCPELYEQFIQLRKEYLDQTQKQPESGYPKELLDKVWKLFGLIHKIVQDLEDITLGTVSVATSSSAQYIEIRTTPKSVANQPVDAYIDAFEAGLTQIKQDKKINKEVYGLLSLDRTAHGVSDAKHFIQRILNSPNKVLVGLDISGNPIGHRTLSGTDLAQVVTLALNSNVGIAIHMGEADSDIERQDTDAVLNALEQWRNEQPTQEKNLFIGRVRLGHCIYLTQEQKDRIRELGLPIEVCPTCHRLLNWHLENSSHPITEIYDDVGENLVVGTDDDVIFGSPIEMEFNKFLNLFKNKMQMSKKEIEIYQSQFRFSGTILPKLKNVIKSDEPVVRLPCPTINEIRLYAQSTLCFNPLYSQALFNYINFVEEALKKNKNAVVIIEQLNVTNLSVKAALQENNPQALLATANEAYNNNSLPKKIGMTLCGNLCILAGVIGVALAAVAMTASHGFNRPLALWGILLCVNLIIMGGGLVSGNSTLGFFSAIRDKGTVTATEGMSEAITASKSFKHRLQQILDQETGLSPA</sequence>
<comment type="cofactor">
    <cofactor evidence="1">
        <name>Zn(2+)</name>
        <dbReference type="ChEBI" id="CHEBI:29105"/>
    </cofactor>
</comment>
<dbReference type="OrthoDB" id="5645831at2"/>
<dbReference type="STRING" id="1212491.LFA_0865"/>
<dbReference type="KEGG" id="lfa:LFA_0865"/>
<dbReference type="GO" id="GO:0009117">
    <property type="term" value="P:nucleotide metabolic process"/>
    <property type="evidence" value="ECO:0007669"/>
    <property type="project" value="UniProtKB-KW"/>
</dbReference>
<evidence type="ECO:0000256" key="4">
    <source>
        <dbReference type="ARBA" id="ARBA00022801"/>
    </source>
</evidence>
<evidence type="ECO:0000313" key="11">
    <source>
        <dbReference type="Proteomes" id="UP000032430"/>
    </source>
</evidence>
<evidence type="ECO:0000256" key="7">
    <source>
        <dbReference type="ARBA" id="ARBA00048787"/>
    </source>
</evidence>
<keyword evidence="3" id="KW-0479">Metal-binding</keyword>
<evidence type="ECO:0000256" key="1">
    <source>
        <dbReference type="ARBA" id="ARBA00001947"/>
    </source>
</evidence>
<name>A0A098G2U8_9GAMM</name>
<evidence type="ECO:0000256" key="6">
    <source>
        <dbReference type="ARBA" id="ARBA00023080"/>
    </source>
</evidence>
<dbReference type="InterPro" id="IPR032466">
    <property type="entry name" value="Metal_Hydrolase"/>
</dbReference>
<keyword evidence="6" id="KW-0546">Nucleotide metabolism</keyword>
<dbReference type="SUPFAM" id="SSF51556">
    <property type="entry name" value="Metallo-dependent hydrolases"/>
    <property type="match status" value="1"/>
</dbReference>
<keyword evidence="8" id="KW-1133">Transmembrane helix</keyword>
<feature type="transmembrane region" description="Helical" evidence="8">
    <location>
        <begin position="450"/>
        <end position="472"/>
    </location>
</feature>
<dbReference type="Proteomes" id="UP000032430">
    <property type="component" value="Chromosome I"/>
</dbReference>
<evidence type="ECO:0000256" key="2">
    <source>
        <dbReference type="ARBA" id="ARBA00006676"/>
    </source>
</evidence>
<evidence type="ECO:0000313" key="10">
    <source>
        <dbReference type="EMBL" id="CEG56311.1"/>
    </source>
</evidence>
<evidence type="ECO:0000256" key="5">
    <source>
        <dbReference type="ARBA" id="ARBA00022833"/>
    </source>
</evidence>
<evidence type="ECO:0000256" key="8">
    <source>
        <dbReference type="SAM" id="Phobius"/>
    </source>
</evidence>
<dbReference type="HOGENOM" id="CLU_491587_0_0_6"/>
<proteinExistence type="inferred from homology"/>
<dbReference type="PANTHER" id="PTHR11409:SF42">
    <property type="entry name" value="ADENOSINE DEAMINASE-LIKE PROTEIN"/>
    <property type="match status" value="1"/>
</dbReference>
<keyword evidence="8" id="KW-0472">Membrane</keyword>
<dbReference type="EMBL" id="LN614827">
    <property type="protein sequence ID" value="CEG56311.1"/>
    <property type="molecule type" value="Genomic_DNA"/>
</dbReference>
<dbReference type="Gene3D" id="3.20.20.140">
    <property type="entry name" value="Metal-dependent hydrolases"/>
    <property type="match status" value="1"/>
</dbReference>
<keyword evidence="11" id="KW-1185">Reference proteome</keyword>
<gene>
    <name evidence="10" type="ORF">LFA_0865</name>
</gene>
<dbReference type="GO" id="GO:0046872">
    <property type="term" value="F:metal ion binding"/>
    <property type="evidence" value="ECO:0007669"/>
    <property type="project" value="UniProtKB-KW"/>
</dbReference>
<comment type="similarity">
    <text evidence="2">Belongs to the metallo-dependent hydrolases superfamily. Adenosine and AMP deaminases family.</text>
</comment>
<dbReference type="InterPro" id="IPR001365">
    <property type="entry name" value="A_deaminase_dom"/>
</dbReference>
<dbReference type="AlphaFoldDB" id="A0A098G2U8"/>
<reference evidence="11" key="1">
    <citation type="submission" date="2014-09" db="EMBL/GenBank/DDBJ databases">
        <authorList>
            <person name="Gomez-Valero L."/>
        </authorList>
    </citation>
    <scope>NUCLEOTIDE SEQUENCE [LARGE SCALE GENOMIC DNA]</scope>
    <source>
        <strain evidence="11">ATCC700992</strain>
    </source>
</reference>
<keyword evidence="8" id="KW-0812">Transmembrane</keyword>
<dbReference type="GO" id="GO:0062154">
    <property type="term" value="F:N6-methyl-AMP deaminase activity"/>
    <property type="evidence" value="ECO:0007669"/>
    <property type="project" value="RHEA"/>
</dbReference>
<accession>A0A098G2U8</accession>
<dbReference type="EC" id="3.5.4.4" evidence="10"/>
<feature type="transmembrane region" description="Helical" evidence="8">
    <location>
        <begin position="484"/>
        <end position="503"/>
    </location>
</feature>
<dbReference type="InterPro" id="IPR006330">
    <property type="entry name" value="Ado/ade_deaminase"/>
</dbReference>